<evidence type="ECO:0000259" key="2">
    <source>
        <dbReference type="Pfam" id="PF18154"/>
    </source>
</evidence>
<accession>A0ABN3W2M9</accession>
<dbReference type="Pfam" id="PF18154">
    <property type="entry name" value="pPIWI_RE_REase"/>
    <property type="match status" value="1"/>
</dbReference>
<keyword evidence="5" id="KW-1185">Reference proteome</keyword>
<feature type="domain" description="REase associating with pPIWI RE" evidence="2">
    <location>
        <begin position="263"/>
        <end position="380"/>
    </location>
</feature>
<name>A0ABN3W2M9_9ACTN</name>
<evidence type="ECO:0008006" key="6">
    <source>
        <dbReference type="Google" id="ProtNLM"/>
    </source>
</evidence>
<dbReference type="Pfam" id="PF18156">
    <property type="entry name" value="pPIWI_RE_Y"/>
    <property type="match status" value="1"/>
</dbReference>
<protein>
    <recommendedName>
        <fullName evidence="6">REase associating with pPIWI RE domain-containing protein</fullName>
    </recommendedName>
</protein>
<dbReference type="InterPro" id="IPR041191">
    <property type="entry name" value="pPIWI_RE_Y"/>
</dbReference>
<proteinExistence type="predicted"/>
<dbReference type="Proteomes" id="UP001500831">
    <property type="component" value="Unassembled WGS sequence"/>
</dbReference>
<sequence length="382" mass="42728">MLPRMAQRTSSTEETTEPARPWPSEWNTVAISLVASGFVELSQKLDRQGAFPVPYPSALQRGLDRLTAMGVVAEAEVPRSVMDLAAWAHRPFSEWPFRPDVEGLNDDESLLMDGKPSKACLEWAVVSGDVEGEIRERLLIHGVLDVCKANDDPDAYVRFRQLLVEKPAMSERELLVTMAKPGYAVLAHHLRNAYRSAPAEALVDGEAVVCGGCGHLWTVQVDGARRCGEWDCPAPTSIRKRLPASEGVVWLSRELRMFVSGPGRAELRIAKALERAGVTVRLWPDFDACDVLPVEVPWAADVKSWTNPVRLAWRLTERPFMIPRGAERGFIVIAKEQTAGRPEYLRALRNHCTWLKGQSRVEAVSEKTFIERVVREFRKAQA</sequence>
<evidence type="ECO:0000256" key="1">
    <source>
        <dbReference type="SAM" id="MobiDB-lite"/>
    </source>
</evidence>
<gene>
    <name evidence="4" type="ORF">GCM10010517_53300</name>
</gene>
<comment type="caution">
    <text evidence="4">The sequence shown here is derived from an EMBL/GenBank/DDBJ whole genome shotgun (WGS) entry which is preliminary data.</text>
</comment>
<evidence type="ECO:0000313" key="5">
    <source>
        <dbReference type="Proteomes" id="UP001500831"/>
    </source>
</evidence>
<reference evidence="4 5" key="1">
    <citation type="journal article" date="2019" name="Int. J. Syst. Evol. Microbiol.">
        <title>The Global Catalogue of Microorganisms (GCM) 10K type strain sequencing project: providing services to taxonomists for standard genome sequencing and annotation.</title>
        <authorList>
            <consortium name="The Broad Institute Genomics Platform"/>
            <consortium name="The Broad Institute Genome Sequencing Center for Infectious Disease"/>
            <person name="Wu L."/>
            <person name="Ma J."/>
        </authorList>
    </citation>
    <scope>NUCLEOTIDE SEQUENCE [LARGE SCALE GENOMIC DNA]</scope>
    <source>
        <strain evidence="4 5">JCM 6242</strain>
    </source>
</reference>
<dbReference type="EMBL" id="BAAAVI010000044">
    <property type="protein sequence ID" value="GAA2889223.1"/>
    <property type="molecule type" value="Genomic_DNA"/>
</dbReference>
<dbReference type="InterPro" id="IPR040828">
    <property type="entry name" value="pPIWI_RE_REase"/>
</dbReference>
<evidence type="ECO:0000259" key="3">
    <source>
        <dbReference type="Pfam" id="PF18156"/>
    </source>
</evidence>
<evidence type="ECO:0000313" key="4">
    <source>
        <dbReference type="EMBL" id="GAA2889223.1"/>
    </source>
</evidence>
<feature type="domain" description="pPIWI-RE three-gene island" evidence="3">
    <location>
        <begin position="32"/>
        <end position="169"/>
    </location>
</feature>
<feature type="region of interest" description="Disordered" evidence="1">
    <location>
        <begin position="1"/>
        <end position="22"/>
    </location>
</feature>
<organism evidence="4 5">
    <name type="scientific">Streptosporangium fragile</name>
    <dbReference type="NCBI Taxonomy" id="46186"/>
    <lineage>
        <taxon>Bacteria</taxon>
        <taxon>Bacillati</taxon>
        <taxon>Actinomycetota</taxon>
        <taxon>Actinomycetes</taxon>
        <taxon>Streptosporangiales</taxon>
        <taxon>Streptosporangiaceae</taxon>
        <taxon>Streptosporangium</taxon>
    </lineage>
</organism>